<dbReference type="InterPro" id="IPR001173">
    <property type="entry name" value="Glyco_trans_2-like"/>
</dbReference>
<dbReference type="Proteomes" id="UP001501442">
    <property type="component" value="Unassembled WGS sequence"/>
</dbReference>
<evidence type="ECO:0000259" key="2">
    <source>
        <dbReference type="Pfam" id="PF00535"/>
    </source>
</evidence>
<reference evidence="4" key="1">
    <citation type="journal article" date="2019" name="Int. J. Syst. Evol. Microbiol.">
        <title>The Global Catalogue of Microorganisms (GCM) 10K type strain sequencing project: providing services to taxonomists for standard genome sequencing and annotation.</title>
        <authorList>
            <consortium name="The Broad Institute Genomics Platform"/>
            <consortium name="The Broad Institute Genome Sequencing Center for Infectious Disease"/>
            <person name="Wu L."/>
            <person name="Ma J."/>
        </authorList>
    </citation>
    <scope>NUCLEOTIDE SEQUENCE [LARGE SCALE GENOMIC DNA]</scope>
    <source>
        <strain evidence="4">JCM 17939</strain>
    </source>
</reference>
<feature type="domain" description="Glycosyltransferase 2-like" evidence="2">
    <location>
        <begin position="4"/>
        <end position="108"/>
    </location>
</feature>
<dbReference type="InterPro" id="IPR050256">
    <property type="entry name" value="Glycosyltransferase_2"/>
</dbReference>
<dbReference type="PANTHER" id="PTHR48090:SF7">
    <property type="entry name" value="RFBJ PROTEIN"/>
    <property type="match status" value="1"/>
</dbReference>
<comment type="similarity">
    <text evidence="1">Belongs to the glycosyltransferase 2 family.</text>
</comment>
<dbReference type="Gene3D" id="3.90.550.10">
    <property type="entry name" value="Spore Coat Polysaccharide Biosynthesis Protein SpsA, Chain A"/>
    <property type="match status" value="1"/>
</dbReference>
<proteinExistence type="inferred from homology"/>
<dbReference type="SUPFAM" id="SSF53448">
    <property type="entry name" value="Nucleotide-diphospho-sugar transferases"/>
    <property type="match status" value="1"/>
</dbReference>
<sequence>MIDVVLPCLDEAAALPWVLTRMPEGYRPIVVDNGSTDGSAEVAAEHGALVVPESRRGFGAACHAGLLAATAEIVCFMDADASLDPADLPKVVGLLAGDEADLVLGRRRPLSLRAWPPHARLGNAVVARRAGLRDLGPMRAARRDRLLGLGLTDRRSGYPLEMVLRARAAGWRIAETDVAYHPRTGRSKVTGTVRGTLQAVRDMRRVLETV</sequence>
<keyword evidence="4" id="KW-1185">Reference proteome</keyword>
<evidence type="ECO:0000256" key="1">
    <source>
        <dbReference type="ARBA" id="ARBA00006739"/>
    </source>
</evidence>
<dbReference type="RefSeq" id="WP_345441382.1">
    <property type="nucleotide sequence ID" value="NZ_BAABHK010000021.1"/>
</dbReference>
<gene>
    <name evidence="3" type="ORF">GCM10023196_094460</name>
</gene>
<protein>
    <submittedName>
        <fullName evidence="3">Glycosyltransferase family 2 protein</fullName>
    </submittedName>
</protein>
<evidence type="ECO:0000313" key="3">
    <source>
        <dbReference type="EMBL" id="GAA4638087.1"/>
    </source>
</evidence>
<dbReference type="Pfam" id="PF00535">
    <property type="entry name" value="Glycos_transf_2"/>
    <property type="match status" value="1"/>
</dbReference>
<dbReference type="PANTHER" id="PTHR48090">
    <property type="entry name" value="UNDECAPRENYL-PHOSPHATE 4-DEOXY-4-FORMAMIDO-L-ARABINOSE TRANSFERASE-RELATED"/>
    <property type="match status" value="1"/>
</dbReference>
<dbReference type="CDD" id="cd04179">
    <property type="entry name" value="DPM_DPG-synthase_like"/>
    <property type="match status" value="1"/>
</dbReference>
<organism evidence="3 4">
    <name type="scientific">Actinoallomurus vinaceus</name>
    <dbReference type="NCBI Taxonomy" id="1080074"/>
    <lineage>
        <taxon>Bacteria</taxon>
        <taxon>Bacillati</taxon>
        <taxon>Actinomycetota</taxon>
        <taxon>Actinomycetes</taxon>
        <taxon>Streptosporangiales</taxon>
        <taxon>Thermomonosporaceae</taxon>
        <taxon>Actinoallomurus</taxon>
    </lineage>
</organism>
<name>A0ABP8UR82_9ACTN</name>
<dbReference type="EMBL" id="BAABHK010000021">
    <property type="protein sequence ID" value="GAA4638087.1"/>
    <property type="molecule type" value="Genomic_DNA"/>
</dbReference>
<comment type="caution">
    <text evidence="3">The sequence shown here is derived from an EMBL/GenBank/DDBJ whole genome shotgun (WGS) entry which is preliminary data.</text>
</comment>
<evidence type="ECO:0000313" key="4">
    <source>
        <dbReference type="Proteomes" id="UP001501442"/>
    </source>
</evidence>
<accession>A0ABP8UR82</accession>
<dbReference type="InterPro" id="IPR029044">
    <property type="entry name" value="Nucleotide-diphossugar_trans"/>
</dbReference>